<dbReference type="RefSeq" id="XP_038742234.1">
    <property type="nucleotide sequence ID" value="XM_038892351.1"/>
</dbReference>
<dbReference type="AlphaFoldDB" id="A0A9P6LGQ5"/>
<keyword evidence="3" id="KW-1185">Reference proteome</keyword>
<evidence type="ECO:0000259" key="1">
    <source>
        <dbReference type="Pfam" id="PF06985"/>
    </source>
</evidence>
<dbReference type="GeneID" id="62165425"/>
<name>A0A9P6LGQ5_9PEZI</name>
<dbReference type="Proteomes" id="UP000781932">
    <property type="component" value="Unassembled WGS sequence"/>
</dbReference>
<dbReference type="PANTHER" id="PTHR24148">
    <property type="entry name" value="ANKYRIN REPEAT DOMAIN-CONTAINING PROTEIN 39 HOMOLOG-RELATED"/>
    <property type="match status" value="1"/>
</dbReference>
<comment type="caution">
    <text evidence="2">The sequence shown here is derived from an EMBL/GenBank/DDBJ whole genome shotgun (WGS) entry which is preliminary data.</text>
</comment>
<dbReference type="OrthoDB" id="2157530at2759"/>
<evidence type="ECO:0000313" key="2">
    <source>
        <dbReference type="EMBL" id="KAF9872773.1"/>
    </source>
</evidence>
<reference evidence="2" key="2">
    <citation type="submission" date="2020-11" db="EMBL/GenBank/DDBJ databases">
        <title>Whole genome sequencing of Colletotrichum sp.</title>
        <authorList>
            <person name="Li H."/>
        </authorList>
    </citation>
    <scope>NUCLEOTIDE SEQUENCE</scope>
    <source>
        <strain evidence="2">CkLH20</strain>
    </source>
</reference>
<dbReference type="Pfam" id="PF06985">
    <property type="entry name" value="HET"/>
    <property type="match status" value="1"/>
</dbReference>
<gene>
    <name evidence="2" type="ORF">CkaCkLH20_09636</name>
</gene>
<accession>A0A9P6LGQ5</accession>
<protein>
    <submittedName>
        <fullName evidence="2">Heterokaryon incompatibility protein</fullName>
    </submittedName>
</protein>
<dbReference type="InterPro" id="IPR052895">
    <property type="entry name" value="HetReg/Transcr_Mod"/>
</dbReference>
<sequence length="596" mass="66814">MDDWHDSSCKKPDILAGEGFVSCLKCGSYGTAAEATTSGTGDDSTAMPRPIYEPLEEKTDIRLLKVEPGEFEDPIQCSIFLSSTTSQAEYEAISYTWGGEDNNMGETGSIRLGEKTFCVTPNCESALRHIRSKFTRKTVWIDAICINQDDVNERGHQVRVMPQIYSGARQVLIYIGEASPQDQELFNFLSGKPDDCTTHWQLQFTVVELLKRRYFSRVWILQEIALARKATLICGQNALPWSSMRISWLVELSLLSSPPDMTQLPPALSLRAPAYRDSSNLLDLLDLARKSQATDPRDKVFAVYGLMFLAEKDGLVADYTKSTEDVFIDVATWIARSFGLPALLARTVDVNQPDENAEADMHQWDNSSLPMWVPDWTKRTTPYTYQNSYVPGLTLRYGWDLSLMAPKIQSARMSPFIRICRESIAFTGFKLGSISNVVQDVMEPGESRNGVVSFSPWNYFELCLDEHGSLRPKSIKEHIITPASLAGHRYYERSCIYLVPEPADYGAFLFEEPGLVSVRFGGDGVSWTHVSPFGITTTGRFANLAVCCWESDAVEARTICGMLYLARSWGTWETGQFETVVASQAFLSSWIAWGRP</sequence>
<evidence type="ECO:0000313" key="3">
    <source>
        <dbReference type="Proteomes" id="UP000781932"/>
    </source>
</evidence>
<proteinExistence type="predicted"/>
<dbReference type="PANTHER" id="PTHR24148:SF64">
    <property type="entry name" value="HETEROKARYON INCOMPATIBILITY DOMAIN-CONTAINING PROTEIN"/>
    <property type="match status" value="1"/>
</dbReference>
<dbReference type="EMBL" id="JAATWM020000035">
    <property type="protein sequence ID" value="KAF9872773.1"/>
    <property type="molecule type" value="Genomic_DNA"/>
</dbReference>
<dbReference type="InterPro" id="IPR010730">
    <property type="entry name" value="HET"/>
</dbReference>
<organism evidence="2 3">
    <name type="scientific">Colletotrichum karsti</name>
    <dbReference type="NCBI Taxonomy" id="1095194"/>
    <lineage>
        <taxon>Eukaryota</taxon>
        <taxon>Fungi</taxon>
        <taxon>Dikarya</taxon>
        <taxon>Ascomycota</taxon>
        <taxon>Pezizomycotina</taxon>
        <taxon>Sordariomycetes</taxon>
        <taxon>Hypocreomycetidae</taxon>
        <taxon>Glomerellales</taxon>
        <taxon>Glomerellaceae</taxon>
        <taxon>Colletotrichum</taxon>
        <taxon>Colletotrichum boninense species complex</taxon>
    </lineage>
</organism>
<feature type="domain" description="Heterokaryon incompatibility" evidence="1">
    <location>
        <begin position="90"/>
        <end position="223"/>
    </location>
</feature>
<reference evidence="2" key="1">
    <citation type="submission" date="2020-03" db="EMBL/GenBank/DDBJ databases">
        <authorList>
            <person name="He L."/>
        </authorList>
    </citation>
    <scope>NUCLEOTIDE SEQUENCE</scope>
    <source>
        <strain evidence="2">CkLH20</strain>
    </source>
</reference>